<dbReference type="AlphaFoldDB" id="A0A271IYV1"/>
<dbReference type="RefSeq" id="WP_218830415.1">
    <property type="nucleotide sequence ID" value="NZ_MQWD01000001.1"/>
</dbReference>
<evidence type="ECO:0000313" key="5">
    <source>
        <dbReference type="EMBL" id="PAP75984.1"/>
    </source>
</evidence>
<dbReference type="Proteomes" id="UP000216339">
    <property type="component" value="Unassembled WGS sequence"/>
</dbReference>
<evidence type="ECO:0000256" key="2">
    <source>
        <dbReference type="ARBA" id="ARBA00023125"/>
    </source>
</evidence>
<keyword evidence="2" id="KW-0238">DNA-binding</keyword>
<name>A0A271IYV1_9BACT</name>
<dbReference type="CDD" id="cd06170">
    <property type="entry name" value="LuxR_C_like"/>
    <property type="match status" value="1"/>
</dbReference>
<protein>
    <recommendedName>
        <fullName evidence="4">HTH luxR-type domain-containing protein</fullName>
    </recommendedName>
</protein>
<dbReference type="InterPro" id="IPR000792">
    <property type="entry name" value="Tscrpt_reg_LuxR_C"/>
</dbReference>
<dbReference type="PRINTS" id="PR00038">
    <property type="entry name" value="HTHLUXR"/>
</dbReference>
<keyword evidence="6" id="KW-1185">Reference proteome</keyword>
<sequence length="370" mass="39237">MFTSTDLSRLESASRTLLSPLAAPDVDAWRSEAIASASALLGADCGLFMLSSAPRVHVSDTTDAAFLAVYDQHVAEVTARGPRLSDAVMQRWLDERRRVGQEVVTNALADDLLAPYGLALRDSSLYNEGMAPGGWADQRTLYVGFGGGEAMLQLGYARADRAPDPDASVAFLRILLPSLKAGLDALGRLGAHRAALDAVGSPLALFDADARQVHRTAALSGLLAAEPDRDRLAIELRAFAATLRPLAAPRRHDIGLSPTGPVREVRTAGATYRLRGTILPADAAEAPLLVTVERVGAVALPSPEEVRQRTGLTLREAEVALLLAEGLTNVQVADRLFIAPKTARRHTENVLGKLEVATRAAVASALLRAA</sequence>
<organism evidence="5 6">
    <name type="scientific">Rubrivirga marina</name>
    <dbReference type="NCBI Taxonomy" id="1196024"/>
    <lineage>
        <taxon>Bacteria</taxon>
        <taxon>Pseudomonadati</taxon>
        <taxon>Rhodothermota</taxon>
        <taxon>Rhodothermia</taxon>
        <taxon>Rhodothermales</taxon>
        <taxon>Rubricoccaceae</taxon>
        <taxon>Rubrivirga</taxon>
    </lineage>
</organism>
<dbReference type="GO" id="GO:0006355">
    <property type="term" value="P:regulation of DNA-templated transcription"/>
    <property type="evidence" value="ECO:0007669"/>
    <property type="project" value="InterPro"/>
</dbReference>
<reference evidence="5 6" key="1">
    <citation type="submission" date="2016-11" db="EMBL/GenBank/DDBJ databases">
        <title>Study of marine rhodopsin-containing bacteria.</title>
        <authorList>
            <person name="Yoshizawa S."/>
            <person name="Kumagai Y."/>
            <person name="Kogure K."/>
        </authorList>
    </citation>
    <scope>NUCLEOTIDE SEQUENCE [LARGE SCALE GENOMIC DNA]</scope>
    <source>
        <strain evidence="5 6">SAORIC-28</strain>
    </source>
</reference>
<dbReference type="EMBL" id="MQWD01000001">
    <property type="protein sequence ID" value="PAP75984.1"/>
    <property type="molecule type" value="Genomic_DNA"/>
</dbReference>
<dbReference type="PROSITE" id="PS50043">
    <property type="entry name" value="HTH_LUXR_2"/>
    <property type="match status" value="1"/>
</dbReference>
<proteinExistence type="predicted"/>
<dbReference type="SMART" id="SM00421">
    <property type="entry name" value="HTH_LUXR"/>
    <property type="match status" value="1"/>
</dbReference>
<accession>A0A271IYV1</accession>
<gene>
    <name evidence="5" type="ORF">BSZ37_05775</name>
</gene>
<dbReference type="Pfam" id="PF00196">
    <property type="entry name" value="GerE"/>
    <property type="match status" value="1"/>
</dbReference>
<dbReference type="SUPFAM" id="SSF46894">
    <property type="entry name" value="C-terminal effector domain of the bipartite response regulators"/>
    <property type="match status" value="1"/>
</dbReference>
<evidence type="ECO:0000256" key="3">
    <source>
        <dbReference type="ARBA" id="ARBA00023163"/>
    </source>
</evidence>
<keyword evidence="3" id="KW-0804">Transcription</keyword>
<comment type="caution">
    <text evidence="5">The sequence shown here is derived from an EMBL/GenBank/DDBJ whole genome shotgun (WGS) entry which is preliminary data.</text>
</comment>
<dbReference type="PANTHER" id="PTHR44688">
    <property type="entry name" value="DNA-BINDING TRANSCRIPTIONAL ACTIVATOR DEVR_DOSR"/>
    <property type="match status" value="1"/>
</dbReference>
<dbReference type="GO" id="GO:0003677">
    <property type="term" value="F:DNA binding"/>
    <property type="evidence" value="ECO:0007669"/>
    <property type="project" value="UniProtKB-KW"/>
</dbReference>
<dbReference type="InterPro" id="IPR016032">
    <property type="entry name" value="Sig_transdc_resp-reg_C-effctor"/>
</dbReference>
<evidence type="ECO:0000256" key="1">
    <source>
        <dbReference type="ARBA" id="ARBA00023015"/>
    </source>
</evidence>
<evidence type="ECO:0000313" key="6">
    <source>
        <dbReference type="Proteomes" id="UP000216339"/>
    </source>
</evidence>
<dbReference type="InterPro" id="IPR036388">
    <property type="entry name" value="WH-like_DNA-bd_sf"/>
</dbReference>
<keyword evidence="1" id="KW-0805">Transcription regulation</keyword>
<dbReference type="PANTHER" id="PTHR44688:SF16">
    <property type="entry name" value="DNA-BINDING TRANSCRIPTIONAL ACTIVATOR DEVR_DOSR"/>
    <property type="match status" value="1"/>
</dbReference>
<feature type="domain" description="HTH luxR-type" evidence="4">
    <location>
        <begin position="305"/>
        <end position="370"/>
    </location>
</feature>
<dbReference type="Gene3D" id="1.10.10.10">
    <property type="entry name" value="Winged helix-like DNA-binding domain superfamily/Winged helix DNA-binding domain"/>
    <property type="match status" value="1"/>
</dbReference>
<evidence type="ECO:0000259" key="4">
    <source>
        <dbReference type="PROSITE" id="PS50043"/>
    </source>
</evidence>